<dbReference type="Pfam" id="PF14078">
    <property type="entry name" value="DUF4259"/>
    <property type="match status" value="1"/>
</dbReference>
<evidence type="ECO:0000313" key="2">
    <source>
        <dbReference type="Proteomes" id="UP000621500"/>
    </source>
</evidence>
<name>A0ABQ4F4D9_9ACTN</name>
<organism evidence="1 2">
    <name type="scientific">Plantactinospora mayteni</name>
    <dbReference type="NCBI Taxonomy" id="566021"/>
    <lineage>
        <taxon>Bacteria</taxon>
        <taxon>Bacillati</taxon>
        <taxon>Actinomycetota</taxon>
        <taxon>Actinomycetes</taxon>
        <taxon>Micromonosporales</taxon>
        <taxon>Micromonosporaceae</taxon>
        <taxon>Plantactinospora</taxon>
    </lineage>
</organism>
<dbReference type="EMBL" id="BONX01000084">
    <property type="protein sequence ID" value="GIH01762.1"/>
    <property type="molecule type" value="Genomic_DNA"/>
</dbReference>
<evidence type="ECO:0000313" key="1">
    <source>
        <dbReference type="EMBL" id="GIH01762.1"/>
    </source>
</evidence>
<dbReference type="InterPro" id="IPR025355">
    <property type="entry name" value="DUF4259"/>
</dbReference>
<comment type="caution">
    <text evidence="1">The sequence shown here is derived from an EMBL/GenBank/DDBJ whole genome shotgun (WGS) entry which is preliminary data.</text>
</comment>
<accession>A0ABQ4F4D9</accession>
<protein>
    <submittedName>
        <fullName evidence="1">Uncharacterized protein</fullName>
    </submittedName>
</protein>
<reference evidence="1 2" key="1">
    <citation type="submission" date="2021-01" db="EMBL/GenBank/DDBJ databases">
        <title>Whole genome shotgun sequence of Plantactinospora mayteni NBRC 109088.</title>
        <authorList>
            <person name="Komaki H."/>
            <person name="Tamura T."/>
        </authorList>
    </citation>
    <scope>NUCLEOTIDE SEQUENCE [LARGE SCALE GENOMIC DNA]</scope>
    <source>
        <strain evidence="1 2">NBRC 109088</strain>
    </source>
</reference>
<sequence>MVASQLPGGEPLVTPYAPDFLLEGGTLDIPHDIPPLALCALARVLGDDSEWRDLWEDA</sequence>
<proteinExistence type="predicted"/>
<gene>
    <name evidence="1" type="ORF">Pma05_83340</name>
</gene>
<dbReference type="Proteomes" id="UP000621500">
    <property type="component" value="Unassembled WGS sequence"/>
</dbReference>
<keyword evidence="2" id="KW-1185">Reference proteome</keyword>